<keyword evidence="3 6" id="KW-0812">Transmembrane</keyword>
<accession>A0A2H1L7I0</accession>
<keyword evidence="4 6" id="KW-1133">Transmembrane helix</keyword>
<dbReference type="EMBL" id="FXZM01000012">
    <property type="protein sequence ID" value="SMY12842.1"/>
    <property type="molecule type" value="Genomic_DNA"/>
</dbReference>
<feature type="transmembrane region" description="Helical" evidence="6">
    <location>
        <begin position="6"/>
        <end position="26"/>
    </location>
</feature>
<dbReference type="AlphaFoldDB" id="A0A2H1L7I0"/>
<evidence type="ECO:0000256" key="3">
    <source>
        <dbReference type="ARBA" id="ARBA00022692"/>
    </source>
</evidence>
<comment type="subcellular location">
    <subcellularLocation>
        <location evidence="1">Cell membrane</location>
        <topology evidence="1">Multi-pass membrane protein</topology>
    </subcellularLocation>
</comment>
<dbReference type="Proteomes" id="UP000234462">
    <property type="component" value="Unassembled WGS sequence"/>
</dbReference>
<keyword evidence="2" id="KW-1003">Cell membrane</keyword>
<name>A0A2H1L7I0_9MICO</name>
<dbReference type="GO" id="GO:0005886">
    <property type="term" value="C:plasma membrane"/>
    <property type="evidence" value="ECO:0007669"/>
    <property type="project" value="UniProtKB-SubCell"/>
</dbReference>
<organism evidence="7 8">
    <name type="scientific">Brevibacterium jeotgali</name>
    <dbReference type="NCBI Taxonomy" id="1262550"/>
    <lineage>
        <taxon>Bacteria</taxon>
        <taxon>Bacillati</taxon>
        <taxon>Actinomycetota</taxon>
        <taxon>Actinomycetes</taxon>
        <taxon>Micrococcales</taxon>
        <taxon>Brevibacteriaceae</taxon>
        <taxon>Brevibacterium</taxon>
    </lineage>
</organism>
<reference evidence="8" key="1">
    <citation type="submission" date="2017-03" db="EMBL/GenBank/DDBJ databases">
        <authorList>
            <person name="Monnet C."/>
        </authorList>
    </citation>
    <scope>NUCLEOTIDE SEQUENCE [LARGE SCALE GENOMIC DNA]</scope>
    <source>
        <strain evidence="8">SJ5-8</strain>
    </source>
</reference>
<dbReference type="OrthoDB" id="4966261at2"/>
<sequence length="86" mass="9136">MTFVFWTAIAIFAVAIGVGLVRVASAKDLGSRAIIGDLVYFAAIGILTMIAMLTDISIMLDVIFLSSLLGILATIALARILTRGHR</sequence>
<keyword evidence="8" id="KW-1185">Reference proteome</keyword>
<evidence type="ECO:0000256" key="2">
    <source>
        <dbReference type="ARBA" id="ARBA00022475"/>
    </source>
</evidence>
<gene>
    <name evidence="7" type="ORF">BJEO58_02449</name>
</gene>
<feature type="transmembrane region" description="Helical" evidence="6">
    <location>
        <begin position="62"/>
        <end position="81"/>
    </location>
</feature>
<evidence type="ECO:0000313" key="8">
    <source>
        <dbReference type="Proteomes" id="UP000234462"/>
    </source>
</evidence>
<proteinExistence type="predicted"/>
<dbReference type="GO" id="GO:0015075">
    <property type="term" value="F:monoatomic ion transmembrane transporter activity"/>
    <property type="evidence" value="ECO:0007669"/>
    <property type="project" value="InterPro"/>
</dbReference>
<dbReference type="RefSeq" id="WP_101589757.1">
    <property type="nucleotide sequence ID" value="NZ_FXZM01000012.1"/>
</dbReference>
<dbReference type="Pfam" id="PF04066">
    <property type="entry name" value="MrpF_PhaF"/>
    <property type="match status" value="1"/>
</dbReference>
<evidence type="ECO:0000256" key="1">
    <source>
        <dbReference type="ARBA" id="ARBA00004651"/>
    </source>
</evidence>
<protein>
    <submittedName>
        <fullName evidence="7">Multicomponent Na+:H+ antiporter subunit F</fullName>
    </submittedName>
</protein>
<evidence type="ECO:0000256" key="5">
    <source>
        <dbReference type="ARBA" id="ARBA00023136"/>
    </source>
</evidence>
<dbReference type="InterPro" id="IPR007208">
    <property type="entry name" value="MrpF/PhaF-like"/>
</dbReference>
<evidence type="ECO:0000256" key="4">
    <source>
        <dbReference type="ARBA" id="ARBA00022989"/>
    </source>
</evidence>
<evidence type="ECO:0000313" key="7">
    <source>
        <dbReference type="EMBL" id="SMY12842.1"/>
    </source>
</evidence>
<feature type="transmembrane region" description="Helical" evidence="6">
    <location>
        <begin position="38"/>
        <end position="56"/>
    </location>
</feature>
<evidence type="ECO:0000256" key="6">
    <source>
        <dbReference type="SAM" id="Phobius"/>
    </source>
</evidence>
<keyword evidence="5 6" id="KW-0472">Membrane</keyword>